<dbReference type="EMBL" id="NTRR01000024">
    <property type="protein sequence ID" value="PFE14322.1"/>
    <property type="molecule type" value="Genomic_DNA"/>
</dbReference>
<dbReference type="EMBL" id="JAEFBZ010000001">
    <property type="protein sequence ID" value="MBK1608092.1"/>
    <property type="molecule type" value="Genomic_DNA"/>
</dbReference>
<dbReference type="eggNOG" id="COG4846">
    <property type="taxonomic scope" value="Bacteria"/>
</dbReference>
<evidence type="ECO:0000313" key="5">
    <source>
        <dbReference type="EMBL" id="MBK1608092.1"/>
    </source>
</evidence>
<dbReference type="Proteomes" id="UP000075591">
    <property type="component" value="Unassembled WGS sequence"/>
</dbReference>
<dbReference type="InterPro" id="IPR058247">
    <property type="entry name" value="DUF1453"/>
</dbReference>
<gene>
    <name evidence="2" type="ORF">AT274_14760</name>
    <name evidence="3" type="ORF">AT274_14985</name>
    <name evidence="4" type="ORF">B4082_0567</name>
    <name evidence="6" type="ORF">CN290_00250</name>
    <name evidence="7" type="ORF">CN307_16205</name>
    <name evidence="5" type="ORF">JCR31_09200</name>
</gene>
<dbReference type="EMBL" id="LJKA01000004">
    <property type="protein sequence ID" value="KZD41178.1"/>
    <property type="molecule type" value="Genomic_DNA"/>
</dbReference>
<dbReference type="GeneID" id="87591093"/>
<evidence type="ECO:0000313" key="8">
    <source>
        <dbReference type="Proteomes" id="UP000075591"/>
    </source>
</evidence>
<keyword evidence="1" id="KW-0812">Transmembrane</keyword>
<evidence type="ECO:0000256" key="1">
    <source>
        <dbReference type="SAM" id="Phobius"/>
    </source>
</evidence>
<evidence type="ECO:0000313" key="7">
    <source>
        <dbReference type="EMBL" id="PFE14322.1"/>
    </source>
</evidence>
<reference evidence="5 12" key="4">
    <citation type="submission" date="2020-12" db="EMBL/GenBank/DDBJ databases">
        <title>Genome assembly for a thermostable protease producing Bacillus cereus MAKP1 strain isolated from chicken gut.</title>
        <authorList>
            <person name="Malaviya A."/>
        </authorList>
    </citation>
    <scope>NUCLEOTIDE SEQUENCE [LARGE SCALE GENOMIC DNA]</scope>
    <source>
        <strain evidence="5 12">MAKP1</strain>
    </source>
</reference>
<dbReference type="OMA" id="MFWILAF"/>
<proteinExistence type="predicted"/>
<keyword evidence="1" id="KW-1133">Transmembrane helix</keyword>
<evidence type="ECO:0000313" key="4">
    <source>
        <dbReference type="EMBL" id="KZD41178.1"/>
    </source>
</evidence>
<evidence type="ECO:0000313" key="12">
    <source>
        <dbReference type="Proteomes" id="UP000613452"/>
    </source>
</evidence>
<reference evidence="4 9" key="1">
    <citation type="submission" date="2015-09" db="EMBL/GenBank/DDBJ databases">
        <title>Bacillus cereus food isolates.</title>
        <authorList>
            <person name="Boekhorst J."/>
        </authorList>
    </citation>
    <scope>NUCLEOTIDE SEQUENCE [LARGE SCALE GENOMIC DNA]</scope>
    <source>
        <strain evidence="4 9">B4082</strain>
    </source>
</reference>
<sequence>MNIVVLSSIVAVCMAVGAMFIRLKAAKKPATLKKIILPPFFMSTGALMYVFPEFRLTPAEMLEAIGVGLFFSIFLIKTSKFEIRGQEIYLKRSKAFVFILIGLLVVRIVFKTYLSQSLDLGQLSGMFFLLAFAMIVSWRIAMYRSFTKLQKEMEKEDGFYNEKDMKLT</sequence>
<dbReference type="InterPro" id="IPR031306">
    <property type="entry name" value="CcdC"/>
</dbReference>
<dbReference type="Proteomes" id="UP000220226">
    <property type="component" value="Unassembled WGS sequence"/>
</dbReference>
<dbReference type="PANTHER" id="PTHR39164:SF1">
    <property type="entry name" value="PROTEIN CCDC"/>
    <property type="match status" value="1"/>
</dbReference>
<protein>
    <submittedName>
        <fullName evidence="5">Cytochrome c biogenesis protein CcdC</fullName>
    </submittedName>
</protein>
<name>A0A068NC82_BACCE</name>
<feature type="transmembrane region" description="Helical" evidence="1">
    <location>
        <begin position="95"/>
        <end position="114"/>
    </location>
</feature>
<dbReference type="PATRIC" id="fig|1396.420.peg.3832"/>
<dbReference type="Proteomes" id="UP000220032">
    <property type="component" value="Unassembled WGS sequence"/>
</dbReference>
<organism evidence="4 9">
    <name type="scientific">Bacillus cereus</name>
    <dbReference type="NCBI Taxonomy" id="1396"/>
    <lineage>
        <taxon>Bacteria</taxon>
        <taxon>Bacillati</taxon>
        <taxon>Bacillota</taxon>
        <taxon>Bacilli</taxon>
        <taxon>Bacillales</taxon>
        <taxon>Bacillaceae</taxon>
        <taxon>Bacillus</taxon>
        <taxon>Bacillus cereus group</taxon>
    </lineage>
</organism>
<comment type="caution">
    <text evidence="4">The sequence shown here is derived from an EMBL/GenBank/DDBJ whole genome shotgun (WGS) entry which is preliminary data.</text>
</comment>
<evidence type="ECO:0000313" key="9">
    <source>
        <dbReference type="Proteomes" id="UP000076501"/>
    </source>
</evidence>
<evidence type="ECO:0000313" key="6">
    <source>
        <dbReference type="EMBL" id="PFC78361.1"/>
    </source>
</evidence>
<feature type="transmembrane region" description="Helical" evidence="1">
    <location>
        <begin position="64"/>
        <end position="83"/>
    </location>
</feature>
<feature type="transmembrane region" description="Helical" evidence="1">
    <location>
        <begin position="120"/>
        <end position="141"/>
    </location>
</feature>
<dbReference type="AlphaFoldDB" id="A0A068NC82"/>
<reference evidence="2 8" key="2">
    <citation type="submission" date="2015-12" db="EMBL/GenBank/DDBJ databases">
        <title>Bacillus cereus Group isolate.</title>
        <authorList>
            <person name="Kovac J."/>
        </authorList>
    </citation>
    <scope>NUCLEOTIDE SEQUENCE [LARGE SCALE GENOMIC DNA]</scope>
    <source>
        <strain evidence="2 8">FSL W8-0275</strain>
    </source>
</reference>
<dbReference type="EMBL" id="LOMT01000172">
    <property type="protein sequence ID" value="KXX84219.1"/>
    <property type="molecule type" value="Genomic_DNA"/>
</dbReference>
<evidence type="ECO:0000313" key="10">
    <source>
        <dbReference type="Proteomes" id="UP000220032"/>
    </source>
</evidence>
<evidence type="ECO:0000313" key="3">
    <source>
        <dbReference type="EMBL" id="KXX84219.1"/>
    </source>
</evidence>
<dbReference type="Proteomes" id="UP000613452">
    <property type="component" value="Unassembled WGS sequence"/>
</dbReference>
<dbReference type="KEGG" id="bcef:BcrFT9_02811"/>
<dbReference type="PANTHER" id="PTHR39164">
    <property type="entry name" value="PROTEIN CCDC"/>
    <property type="match status" value="1"/>
</dbReference>
<feature type="transmembrane region" description="Helical" evidence="1">
    <location>
        <begin position="6"/>
        <end position="23"/>
    </location>
</feature>
<evidence type="ECO:0000313" key="11">
    <source>
        <dbReference type="Proteomes" id="UP000220226"/>
    </source>
</evidence>
<accession>A0A068NC82</accession>
<reference evidence="10 11" key="3">
    <citation type="submission" date="2017-09" db="EMBL/GenBank/DDBJ databases">
        <title>Large-scale bioinformatics analysis of Bacillus genomes uncovers conserved roles of natural products in bacterial physiology.</title>
        <authorList>
            <consortium name="Agbiome Team Llc"/>
            <person name="Bleich R.M."/>
            <person name="Grubbs K.J."/>
            <person name="Santa Maria K.C."/>
            <person name="Allen S.E."/>
            <person name="Farag S."/>
            <person name="Shank E.A."/>
            <person name="Bowers A."/>
        </authorList>
    </citation>
    <scope>NUCLEOTIDE SEQUENCE [LARGE SCALE GENOMIC DNA]</scope>
    <source>
        <strain evidence="7 10">AFS022681</strain>
        <strain evidence="6 11">AFS025165</strain>
    </source>
</reference>
<dbReference type="EMBL" id="NTQT01000001">
    <property type="protein sequence ID" value="PFC78361.1"/>
    <property type="molecule type" value="Genomic_DNA"/>
</dbReference>
<dbReference type="EMBL" id="LOMT01000172">
    <property type="protein sequence ID" value="KXX84176.1"/>
    <property type="molecule type" value="Genomic_DNA"/>
</dbReference>
<dbReference type="Proteomes" id="UP000076501">
    <property type="component" value="Unassembled WGS sequence"/>
</dbReference>
<dbReference type="Pfam" id="PF07301">
    <property type="entry name" value="DUF1453"/>
    <property type="match status" value="1"/>
</dbReference>
<keyword evidence="1" id="KW-0472">Membrane</keyword>
<dbReference type="RefSeq" id="WP_001028639.1">
    <property type="nucleotide sequence ID" value="NZ_AP022857.1"/>
</dbReference>
<dbReference type="PIRSF" id="PIRSF021441">
    <property type="entry name" value="DUF1453"/>
    <property type="match status" value="1"/>
</dbReference>
<feature type="transmembrane region" description="Helical" evidence="1">
    <location>
        <begin position="35"/>
        <end position="52"/>
    </location>
</feature>
<evidence type="ECO:0000313" key="2">
    <source>
        <dbReference type="EMBL" id="KXX84176.1"/>
    </source>
</evidence>